<accession>A0ACB9G3A8</accession>
<organism evidence="1 2">
    <name type="scientific">Smallanthus sonchifolius</name>
    <dbReference type="NCBI Taxonomy" id="185202"/>
    <lineage>
        <taxon>Eukaryota</taxon>
        <taxon>Viridiplantae</taxon>
        <taxon>Streptophyta</taxon>
        <taxon>Embryophyta</taxon>
        <taxon>Tracheophyta</taxon>
        <taxon>Spermatophyta</taxon>
        <taxon>Magnoliopsida</taxon>
        <taxon>eudicotyledons</taxon>
        <taxon>Gunneridae</taxon>
        <taxon>Pentapetalae</taxon>
        <taxon>asterids</taxon>
        <taxon>campanulids</taxon>
        <taxon>Asterales</taxon>
        <taxon>Asteraceae</taxon>
        <taxon>Asteroideae</taxon>
        <taxon>Heliantheae alliance</taxon>
        <taxon>Millerieae</taxon>
        <taxon>Smallanthus</taxon>
    </lineage>
</organism>
<sequence>MENPCCVWVLIGRAIEKCLVEWGLKNVLTVTVDNASSNDVVIKYLQKVFNHWECGVLKGEFFAYEMCGSYFELGC</sequence>
<gene>
    <name evidence="1" type="ORF">L1987_47707</name>
</gene>
<comment type="caution">
    <text evidence="1">The sequence shown here is derived from an EMBL/GenBank/DDBJ whole genome shotgun (WGS) entry which is preliminary data.</text>
</comment>
<dbReference type="Proteomes" id="UP001056120">
    <property type="component" value="Linkage Group LG15"/>
</dbReference>
<evidence type="ECO:0000313" key="2">
    <source>
        <dbReference type="Proteomes" id="UP001056120"/>
    </source>
</evidence>
<reference evidence="2" key="1">
    <citation type="journal article" date="2022" name="Mol. Ecol. Resour.">
        <title>The genomes of chicory, endive, great burdock and yacon provide insights into Asteraceae palaeo-polyploidization history and plant inulin production.</title>
        <authorList>
            <person name="Fan W."/>
            <person name="Wang S."/>
            <person name="Wang H."/>
            <person name="Wang A."/>
            <person name="Jiang F."/>
            <person name="Liu H."/>
            <person name="Zhao H."/>
            <person name="Xu D."/>
            <person name="Zhang Y."/>
        </authorList>
    </citation>
    <scope>NUCLEOTIDE SEQUENCE [LARGE SCALE GENOMIC DNA]</scope>
    <source>
        <strain evidence="2">cv. Yunnan</strain>
    </source>
</reference>
<name>A0ACB9G3A8_9ASTR</name>
<proteinExistence type="predicted"/>
<keyword evidence="2" id="KW-1185">Reference proteome</keyword>
<reference evidence="1 2" key="2">
    <citation type="journal article" date="2022" name="Mol. Ecol. Resour.">
        <title>The genomes of chicory, endive, great burdock and yacon provide insights into Asteraceae paleo-polyploidization history and plant inulin production.</title>
        <authorList>
            <person name="Fan W."/>
            <person name="Wang S."/>
            <person name="Wang H."/>
            <person name="Wang A."/>
            <person name="Jiang F."/>
            <person name="Liu H."/>
            <person name="Zhao H."/>
            <person name="Xu D."/>
            <person name="Zhang Y."/>
        </authorList>
    </citation>
    <scope>NUCLEOTIDE SEQUENCE [LARGE SCALE GENOMIC DNA]</scope>
    <source>
        <strain evidence="2">cv. Yunnan</strain>
        <tissue evidence="1">Leaves</tissue>
    </source>
</reference>
<protein>
    <submittedName>
        <fullName evidence="1">Uncharacterized protein</fullName>
    </submittedName>
</protein>
<evidence type="ECO:0000313" key="1">
    <source>
        <dbReference type="EMBL" id="KAI3777904.1"/>
    </source>
</evidence>
<dbReference type="EMBL" id="CM042032">
    <property type="protein sequence ID" value="KAI3777904.1"/>
    <property type="molecule type" value="Genomic_DNA"/>
</dbReference>